<reference evidence="1" key="1">
    <citation type="submission" date="2020-06" db="EMBL/GenBank/DDBJ databases">
        <authorList>
            <person name="Li T."/>
            <person name="Hu X."/>
            <person name="Zhang T."/>
            <person name="Song X."/>
            <person name="Zhang H."/>
            <person name="Dai N."/>
            <person name="Sheng W."/>
            <person name="Hou X."/>
            <person name="Wei L."/>
        </authorList>
    </citation>
    <scope>NUCLEOTIDE SEQUENCE</scope>
    <source>
        <strain evidence="1">G02</strain>
        <tissue evidence="1">Leaf</tissue>
    </source>
</reference>
<accession>A0AAW2U9Y5</accession>
<dbReference type="PANTHER" id="PTHR47759">
    <property type="entry name" value="OS04G0509100 PROTEIN"/>
    <property type="match status" value="1"/>
</dbReference>
<dbReference type="AlphaFoldDB" id="A0AAW2U9Y5"/>
<reference evidence="1" key="2">
    <citation type="journal article" date="2024" name="Plant">
        <title>Genomic evolution and insights into agronomic trait innovations of Sesamum species.</title>
        <authorList>
            <person name="Miao H."/>
            <person name="Wang L."/>
            <person name="Qu L."/>
            <person name="Liu H."/>
            <person name="Sun Y."/>
            <person name="Le M."/>
            <person name="Wang Q."/>
            <person name="Wei S."/>
            <person name="Zheng Y."/>
            <person name="Lin W."/>
            <person name="Duan Y."/>
            <person name="Cao H."/>
            <person name="Xiong S."/>
            <person name="Wang X."/>
            <person name="Wei L."/>
            <person name="Li C."/>
            <person name="Ma Q."/>
            <person name="Ju M."/>
            <person name="Zhao R."/>
            <person name="Li G."/>
            <person name="Mu C."/>
            <person name="Tian Q."/>
            <person name="Mei H."/>
            <person name="Zhang T."/>
            <person name="Gao T."/>
            <person name="Zhang H."/>
        </authorList>
    </citation>
    <scope>NUCLEOTIDE SEQUENCE</scope>
    <source>
        <strain evidence="1">G02</strain>
    </source>
</reference>
<sequence>MATFQSHLHFLPLNSPKLIHFKNPHSCSFSKKLLLSKTLFSAKKFNGVLRPRFTSYCKASASSSSSAEIEKSVSTETGNERPPFDINLAVILAGFAFEAYTTPPEKVGKREMDAAKCQTVFLSEYVVFAFINSRYHIGSENIHNAIRLFMWAMFGHWILVRKTVLISDGGTLYLLSVTSIFLIKVKVQYSIRSFLREIYDGQLFVKLKKGFNFPAMDPWENVDVLEDGYQGDVIGEATPDVLVSEFMKGEKELVENILNTEINIFRSIRDGSALMQHMEDFYYISLLENVKSNYQTVGGQQPADQKLSI</sequence>
<comment type="caution">
    <text evidence="1">The sequence shown here is derived from an EMBL/GenBank/DDBJ whole genome shotgun (WGS) entry which is preliminary data.</text>
</comment>
<proteinExistence type="predicted"/>
<name>A0AAW2U9Y5_SESRA</name>
<dbReference type="EMBL" id="JACGWJ010000006">
    <property type="protein sequence ID" value="KAL0414156.1"/>
    <property type="molecule type" value="Genomic_DNA"/>
</dbReference>
<organism evidence="1">
    <name type="scientific">Sesamum radiatum</name>
    <name type="common">Black benniseed</name>
    <dbReference type="NCBI Taxonomy" id="300843"/>
    <lineage>
        <taxon>Eukaryota</taxon>
        <taxon>Viridiplantae</taxon>
        <taxon>Streptophyta</taxon>
        <taxon>Embryophyta</taxon>
        <taxon>Tracheophyta</taxon>
        <taxon>Spermatophyta</taxon>
        <taxon>Magnoliopsida</taxon>
        <taxon>eudicotyledons</taxon>
        <taxon>Gunneridae</taxon>
        <taxon>Pentapetalae</taxon>
        <taxon>asterids</taxon>
        <taxon>lamiids</taxon>
        <taxon>Lamiales</taxon>
        <taxon>Pedaliaceae</taxon>
        <taxon>Sesamum</taxon>
    </lineage>
</organism>
<gene>
    <name evidence="1" type="ORF">Sradi_1617300</name>
</gene>
<dbReference type="PANTHER" id="PTHR47759:SF2">
    <property type="entry name" value="TRIGLYCERIDE LIPASE"/>
    <property type="match status" value="1"/>
</dbReference>
<protein>
    <submittedName>
        <fullName evidence="1">Uncharacterized protein</fullName>
    </submittedName>
</protein>
<evidence type="ECO:0000313" key="1">
    <source>
        <dbReference type="EMBL" id="KAL0414156.1"/>
    </source>
</evidence>